<keyword evidence="3" id="KW-1185">Reference proteome</keyword>
<proteinExistence type="predicted"/>
<sequence length="435" mass="48911">MYTSTNYLPLLFILLLASCQEVPTSKFQESTPQEAGFDEQHLSQIDSLVSRYMTDQRLPGGVFLVARHGKIAYHKSFGYHSLNFWEAYQKDDLFRIASMTKAVTTVAIMQLYEKGLLRLDDPLSDYLPAYASTGVLDSFNPQDSTFTTIPAERAITIRHLLTHTSGIVYGDFMTGPIRAIYEKLELHAVGLSHPNWTTEQFINTLAKAPLLFQPGSRYNYGLNMDVLGRVVEVASGQTLENYFNEHIFAPLNMKDTYFYLPKEKQQRLVPIYSQTDSGTVMLQTDPVVYTIDYPKHRNNRHFAGGGGLTSSAMDYARFLQALLNGGSLNGQRILGRKTIELMTSDQLAGLNQEKKGYSTTPGKTMSLGFGLLTEEAAGLDAHSPGTYYWGGYFSTQFFIDPKEDLLFVGMTQVRPFRHGNFYDRLTAIIYGAIED</sequence>
<reference evidence="2 3" key="1">
    <citation type="submission" date="2016-10" db="EMBL/GenBank/DDBJ databases">
        <authorList>
            <person name="de Groot N.N."/>
        </authorList>
    </citation>
    <scope>NUCLEOTIDE SEQUENCE [LARGE SCALE GENOMIC DNA]</scope>
    <source>
        <strain evidence="2 3">CGMCC 1.9156</strain>
    </source>
</reference>
<accession>A0A1I2K7Y4</accession>
<dbReference type="Proteomes" id="UP000198964">
    <property type="component" value="Unassembled WGS sequence"/>
</dbReference>
<dbReference type="Pfam" id="PF00144">
    <property type="entry name" value="Beta-lactamase"/>
    <property type="match status" value="1"/>
</dbReference>
<dbReference type="PANTHER" id="PTHR43283:SF3">
    <property type="entry name" value="BETA-LACTAMASE FAMILY PROTEIN (AFU_ORTHOLOGUE AFUA_5G07500)"/>
    <property type="match status" value="1"/>
</dbReference>
<dbReference type="EMBL" id="FONW01000011">
    <property type="protein sequence ID" value="SFF62310.1"/>
    <property type="molecule type" value="Genomic_DNA"/>
</dbReference>
<dbReference type="Gene3D" id="3.40.710.10">
    <property type="entry name" value="DD-peptidase/beta-lactamase superfamily"/>
    <property type="match status" value="1"/>
</dbReference>
<evidence type="ECO:0000313" key="2">
    <source>
        <dbReference type="EMBL" id="SFF62310.1"/>
    </source>
</evidence>
<dbReference type="InterPro" id="IPR012338">
    <property type="entry name" value="Beta-lactam/transpept-like"/>
</dbReference>
<protein>
    <submittedName>
        <fullName evidence="2">CubicO group peptidase, beta-lactamase class C family</fullName>
    </submittedName>
</protein>
<name>A0A1I2K7Y4_9BACT</name>
<organism evidence="2 3">
    <name type="scientific">Sunxiuqinia elliptica</name>
    <dbReference type="NCBI Taxonomy" id="655355"/>
    <lineage>
        <taxon>Bacteria</taxon>
        <taxon>Pseudomonadati</taxon>
        <taxon>Bacteroidota</taxon>
        <taxon>Bacteroidia</taxon>
        <taxon>Marinilabiliales</taxon>
        <taxon>Prolixibacteraceae</taxon>
        <taxon>Sunxiuqinia</taxon>
    </lineage>
</organism>
<dbReference type="RefSeq" id="WP_170846991.1">
    <property type="nucleotide sequence ID" value="NZ_FONW01000011.1"/>
</dbReference>
<gene>
    <name evidence="2" type="ORF">SAMN05216283_1116</name>
</gene>
<dbReference type="STRING" id="655355.SAMN05216283_1116"/>
<evidence type="ECO:0000313" key="3">
    <source>
        <dbReference type="Proteomes" id="UP000198964"/>
    </source>
</evidence>
<feature type="domain" description="Beta-lactamase-related" evidence="1">
    <location>
        <begin position="45"/>
        <end position="416"/>
    </location>
</feature>
<dbReference type="InterPro" id="IPR050789">
    <property type="entry name" value="Diverse_Enzym_Activities"/>
</dbReference>
<dbReference type="SUPFAM" id="SSF56601">
    <property type="entry name" value="beta-lactamase/transpeptidase-like"/>
    <property type="match status" value="1"/>
</dbReference>
<evidence type="ECO:0000259" key="1">
    <source>
        <dbReference type="Pfam" id="PF00144"/>
    </source>
</evidence>
<dbReference type="InterPro" id="IPR001466">
    <property type="entry name" value="Beta-lactam-related"/>
</dbReference>
<dbReference type="PANTHER" id="PTHR43283">
    <property type="entry name" value="BETA-LACTAMASE-RELATED"/>
    <property type="match status" value="1"/>
</dbReference>
<dbReference type="AlphaFoldDB" id="A0A1I2K7Y4"/>